<proteinExistence type="predicted"/>
<feature type="region of interest" description="Disordered" evidence="1">
    <location>
        <begin position="1"/>
        <end position="30"/>
    </location>
</feature>
<accession>A0ABN3X368</accession>
<gene>
    <name evidence="2" type="ORF">GCM10020221_32530</name>
</gene>
<name>A0ABN3X368_STRTU</name>
<evidence type="ECO:0000256" key="1">
    <source>
        <dbReference type="SAM" id="MobiDB-lite"/>
    </source>
</evidence>
<organism evidence="2 3">
    <name type="scientific">Streptomyces thioluteus</name>
    <dbReference type="NCBI Taxonomy" id="66431"/>
    <lineage>
        <taxon>Bacteria</taxon>
        <taxon>Bacillati</taxon>
        <taxon>Actinomycetota</taxon>
        <taxon>Actinomycetes</taxon>
        <taxon>Kitasatosporales</taxon>
        <taxon>Streptomycetaceae</taxon>
        <taxon>Streptomyces</taxon>
    </lineage>
</organism>
<evidence type="ECO:0000313" key="3">
    <source>
        <dbReference type="Proteomes" id="UP001501102"/>
    </source>
</evidence>
<evidence type="ECO:0000313" key="2">
    <source>
        <dbReference type="EMBL" id="GAA2934308.1"/>
    </source>
</evidence>
<protein>
    <submittedName>
        <fullName evidence="2">Uncharacterized protein</fullName>
    </submittedName>
</protein>
<dbReference type="EMBL" id="BAAAXZ010000123">
    <property type="protein sequence ID" value="GAA2934308.1"/>
    <property type="molecule type" value="Genomic_DNA"/>
</dbReference>
<keyword evidence="3" id="KW-1185">Reference proteome</keyword>
<sequence>MTPLQRQGASPRYGPFVTHTGHDRKSSLANTAFTNPDHLARTLRTGLRVIQYRSDLIDGCLTGTGLTRNTT</sequence>
<comment type="caution">
    <text evidence="2">The sequence shown here is derived from an EMBL/GenBank/DDBJ whole genome shotgun (WGS) entry which is preliminary data.</text>
</comment>
<reference evidence="2 3" key="1">
    <citation type="journal article" date="2019" name="Int. J. Syst. Evol. Microbiol.">
        <title>The Global Catalogue of Microorganisms (GCM) 10K type strain sequencing project: providing services to taxonomists for standard genome sequencing and annotation.</title>
        <authorList>
            <consortium name="The Broad Institute Genomics Platform"/>
            <consortium name="The Broad Institute Genome Sequencing Center for Infectious Disease"/>
            <person name="Wu L."/>
            <person name="Ma J."/>
        </authorList>
    </citation>
    <scope>NUCLEOTIDE SEQUENCE [LARGE SCALE GENOMIC DNA]</scope>
    <source>
        <strain evidence="2 3">JCM 4087</strain>
    </source>
</reference>
<dbReference type="Proteomes" id="UP001501102">
    <property type="component" value="Unassembled WGS sequence"/>
</dbReference>